<comment type="pathway">
    <text evidence="1">Cofactor biosynthesis; molybdopterin biosynthesis.</text>
</comment>
<evidence type="ECO:0000256" key="1">
    <source>
        <dbReference type="ARBA" id="ARBA00005046"/>
    </source>
</evidence>
<dbReference type="AlphaFoldDB" id="A0A2I8VQ30"/>
<evidence type="ECO:0000256" key="3">
    <source>
        <dbReference type="SAM" id="MobiDB-lite"/>
    </source>
</evidence>
<reference evidence="5 6" key="1">
    <citation type="submission" date="2018-01" db="EMBL/GenBank/DDBJ databases">
        <title>Complete genome sequence of Salinigranum rubrum GX10T, an extremely halophilic archaeon isolated from a marine solar saltern.</title>
        <authorList>
            <person name="Han S."/>
        </authorList>
    </citation>
    <scope>NUCLEOTIDE SEQUENCE [LARGE SCALE GENOMIC DNA]</scope>
    <source>
        <strain evidence="5 6">GX10</strain>
    </source>
</reference>
<keyword evidence="2" id="KW-0501">Molybdenum cofactor biosynthesis</keyword>
<dbReference type="CDD" id="cd00887">
    <property type="entry name" value="MoeA"/>
    <property type="match status" value="1"/>
</dbReference>
<accession>A0A2I8VQ30</accession>
<dbReference type="GO" id="GO:0061599">
    <property type="term" value="F:molybdopterin molybdotransferase activity"/>
    <property type="evidence" value="ECO:0007669"/>
    <property type="project" value="TreeGrafter"/>
</dbReference>
<dbReference type="NCBIfam" id="TIGR00177">
    <property type="entry name" value="molyb_syn"/>
    <property type="match status" value="1"/>
</dbReference>
<dbReference type="SUPFAM" id="SSF63867">
    <property type="entry name" value="MoeA C-terminal domain-like"/>
    <property type="match status" value="1"/>
</dbReference>
<evidence type="ECO:0000259" key="4">
    <source>
        <dbReference type="SMART" id="SM00852"/>
    </source>
</evidence>
<dbReference type="InterPro" id="IPR005110">
    <property type="entry name" value="MoeA_linker/N"/>
</dbReference>
<dbReference type="RefSeq" id="WP_103427721.1">
    <property type="nucleotide sequence ID" value="NZ_CP026309.1"/>
</dbReference>
<dbReference type="Pfam" id="PF12727">
    <property type="entry name" value="PBP_like"/>
    <property type="match status" value="1"/>
</dbReference>
<dbReference type="InterPro" id="IPR005111">
    <property type="entry name" value="MoeA_C_domain_IV"/>
</dbReference>
<dbReference type="OrthoDB" id="31371at2157"/>
<dbReference type="NCBIfam" id="NF045515">
    <property type="entry name" value="Glp_gephyrin"/>
    <property type="match status" value="1"/>
</dbReference>
<dbReference type="SMART" id="SM00852">
    <property type="entry name" value="MoCF_biosynth"/>
    <property type="match status" value="1"/>
</dbReference>
<dbReference type="NCBIfam" id="NF011068">
    <property type="entry name" value="PRK14498.1"/>
    <property type="match status" value="1"/>
</dbReference>
<dbReference type="SUPFAM" id="SSF53218">
    <property type="entry name" value="Molybdenum cofactor biosynthesis proteins"/>
    <property type="match status" value="1"/>
</dbReference>
<dbReference type="InterPro" id="IPR001453">
    <property type="entry name" value="MoaB/Mog_dom"/>
</dbReference>
<name>A0A2I8VQ30_9EURY</name>
<dbReference type="SUPFAM" id="SSF53850">
    <property type="entry name" value="Periplasmic binding protein-like II"/>
    <property type="match status" value="1"/>
</dbReference>
<feature type="compositionally biased region" description="Basic and acidic residues" evidence="3">
    <location>
        <begin position="1"/>
        <end position="18"/>
    </location>
</feature>
<dbReference type="SUPFAM" id="SSF63882">
    <property type="entry name" value="MoeA N-terminal region -like"/>
    <property type="match status" value="1"/>
</dbReference>
<dbReference type="GO" id="GO:0005737">
    <property type="term" value="C:cytoplasm"/>
    <property type="evidence" value="ECO:0007669"/>
    <property type="project" value="TreeGrafter"/>
</dbReference>
<dbReference type="UniPathway" id="UPA00344"/>
<dbReference type="GeneID" id="35593783"/>
<dbReference type="PANTHER" id="PTHR10192:SF5">
    <property type="entry name" value="GEPHYRIN"/>
    <property type="match status" value="1"/>
</dbReference>
<dbReference type="Gene3D" id="3.90.105.10">
    <property type="entry name" value="Molybdopterin biosynthesis moea protein, domain 2"/>
    <property type="match status" value="1"/>
</dbReference>
<dbReference type="Pfam" id="PF03453">
    <property type="entry name" value="MoeA_N"/>
    <property type="match status" value="1"/>
</dbReference>
<gene>
    <name evidence="5" type="ORF">C2R22_16785</name>
</gene>
<dbReference type="InterPro" id="IPR038987">
    <property type="entry name" value="MoeA-like"/>
</dbReference>
<sequence length="633" mass="66576">MTERKEFRDLAPPEEAHEAIASLSLTPPPESVPLDDARGRVLAERVDATIDVPGFDRASMDGYAVRARDTFGADEADPEVLTLVGTVHAGEDPDVEVEPGTCAEISTGAVLPPGADAVVMVERTDDLGGEIAIRKAVAPGDSVMLAGADIAAGSRALGPGTRLTPREIGLLSALGVDEVPVCGTPTVGIVSTGDELVRPGDDLDPSRGEIYDVNSQTIAAGVAEAGGEPVLYPHAGDDYEEMERLLREAADECDLVLSSGSTSASAVDVIYRVIEERGDLLLHGVAVKPGKPMLVGRLDSSAATGTGQSAYVGLPGYPVSALTIFRTFVAPAIRRAAGLPEPRTATLTGEFAVRERYSEGRLRLMPVGVLEREDADLPLVYPVDKGSGATTSLVEADGVVEVHPDTEYIAAGERVEVTLFSPDVRVPRLLGVGEDDPLLSRLLDRVDAPRYLPVGSREGLRRLRDGVPDVAVVSGPTGREVETEQLGAWTREWGLVVSDPLDGLDSLVDDDVRFVNRDRAAGLRSTFDAALDELATERGESRAALADRIDGYDLTVKAHESPARAVLAGKADAGLGLRATAESLGLDFVSLGHERVVVHAAPDRSDKPAVSELVDALADSADELTALPGYDVP</sequence>
<dbReference type="GO" id="GO:0006777">
    <property type="term" value="P:Mo-molybdopterin cofactor biosynthetic process"/>
    <property type="evidence" value="ECO:0007669"/>
    <property type="project" value="UniProtKB-KW"/>
</dbReference>
<proteinExistence type="predicted"/>
<dbReference type="Pfam" id="PF03454">
    <property type="entry name" value="MoeA_C"/>
    <property type="match status" value="1"/>
</dbReference>
<feature type="region of interest" description="Disordered" evidence="3">
    <location>
        <begin position="1"/>
        <end position="33"/>
    </location>
</feature>
<dbReference type="FunFam" id="2.170.190.11:FF:000001">
    <property type="entry name" value="Molybdopterin molybdenumtransferase"/>
    <property type="match status" value="1"/>
</dbReference>
<dbReference type="InterPro" id="IPR036135">
    <property type="entry name" value="MoeA_linker/N_sf"/>
</dbReference>
<evidence type="ECO:0000256" key="2">
    <source>
        <dbReference type="ARBA" id="ARBA00023150"/>
    </source>
</evidence>
<keyword evidence="6" id="KW-1185">Reference proteome</keyword>
<dbReference type="InterPro" id="IPR024370">
    <property type="entry name" value="PBP_domain"/>
</dbReference>
<protein>
    <submittedName>
        <fullName evidence="5">Molybdopterin biosynthesis protein</fullName>
    </submittedName>
</protein>
<dbReference type="Gene3D" id="3.40.980.10">
    <property type="entry name" value="MoaB/Mog-like domain"/>
    <property type="match status" value="1"/>
</dbReference>
<dbReference type="Gene3D" id="2.40.340.10">
    <property type="entry name" value="MoeA, C-terminal, domain IV"/>
    <property type="match status" value="1"/>
</dbReference>
<organism evidence="5 6">
    <name type="scientific">Salinigranum rubrum</name>
    <dbReference type="NCBI Taxonomy" id="755307"/>
    <lineage>
        <taxon>Archaea</taxon>
        <taxon>Methanobacteriati</taxon>
        <taxon>Methanobacteriota</taxon>
        <taxon>Stenosarchaea group</taxon>
        <taxon>Halobacteria</taxon>
        <taxon>Halobacteriales</taxon>
        <taxon>Haloferacaceae</taxon>
        <taxon>Salinigranum</taxon>
    </lineage>
</organism>
<dbReference type="Gene3D" id="2.170.190.11">
    <property type="entry name" value="Molybdopterin biosynthesis moea protein, domain 3"/>
    <property type="match status" value="1"/>
</dbReference>
<evidence type="ECO:0000313" key="5">
    <source>
        <dbReference type="EMBL" id="AUV84032.1"/>
    </source>
</evidence>
<dbReference type="InterPro" id="IPR008284">
    <property type="entry name" value="MoCF_biosynth_CS"/>
</dbReference>
<dbReference type="InterPro" id="IPR036425">
    <property type="entry name" value="MoaB/Mog-like_dom_sf"/>
</dbReference>
<dbReference type="Pfam" id="PF00994">
    <property type="entry name" value="MoCF_biosynth"/>
    <property type="match status" value="1"/>
</dbReference>
<feature type="domain" description="MoaB/Mog" evidence="4">
    <location>
        <begin position="188"/>
        <end position="335"/>
    </location>
</feature>
<dbReference type="KEGG" id="srub:C2R22_16785"/>
<evidence type="ECO:0000313" key="6">
    <source>
        <dbReference type="Proteomes" id="UP000236584"/>
    </source>
</evidence>
<dbReference type="EMBL" id="CP026309">
    <property type="protein sequence ID" value="AUV84032.1"/>
    <property type="molecule type" value="Genomic_DNA"/>
</dbReference>
<dbReference type="PROSITE" id="PS01079">
    <property type="entry name" value="MOCF_BIOSYNTHESIS_2"/>
    <property type="match status" value="1"/>
</dbReference>
<dbReference type="PANTHER" id="PTHR10192">
    <property type="entry name" value="MOLYBDOPTERIN BIOSYNTHESIS PROTEIN"/>
    <property type="match status" value="1"/>
</dbReference>
<dbReference type="Proteomes" id="UP000236584">
    <property type="component" value="Chromosome"/>
</dbReference>
<dbReference type="InterPro" id="IPR036688">
    <property type="entry name" value="MoeA_C_domain_IV_sf"/>
</dbReference>